<proteinExistence type="predicted"/>
<protein>
    <submittedName>
        <fullName evidence="1">Uncharacterized protein</fullName>
    </submittedName>
</protein>
<evidence type="ECO:0000313" key="1">
    <source>
        <dbReference type="EMBL" id="VFK07121.1"/>
    </source>
</evidence>
<organism evidence="1">
    <name type="scientific">Candidatus Kentrum sp. LPFa</name>
    <dbReference type="NCBI Taxonomy" id="2126335"/>
    <lineage>
        <taxon>Bacteria</taxon>
        <taxon>Pseudomonadati</taxon>
        <taxon>Pseudomonadota</taxon>
        <taxon>Gammaproteobacteria</taxon>
        <taxon>Candidatus Kentrum</taxon>
    </lineage>
</organism>
<reference evidence="1" key="1">
    <citation type="submission" date="2019-02" db="EMBL/GenBank/DDBJ databases">
        <authorList>
            <person name="Gruber-Vodicka R. H."/>
            <person name="Seah K. B. B."/>
        </authorList>
    </citation>
    <scope>NUCLEOTIDE SEQUENCE</scope>
    <source>
        <strain evidence="1">BECK_S312</strain>
    </source>
</reference>
<name>A0A450VQR1_9GAMM</name>
<dbReference type="AlphaFoldDB" id="A0A450VQR1"/>
<accession>A0A450VQR1</accession>
<gene>
    <name evidence="1" type="ORF">BECKLPF1236A_GA0070988_1000722</name>
</gene>
<sequence length="87" mass="10097">MLFISMCLRLGIRIRPWGFAGINRLAELCLEPRKHALVLVFRENKNSEKIGARARNTLFGAYCHALTNKEHSRTRSVLICVRKVKFR</sequence>
<dbReference type="EMBL" id="CAADFM010000007">
    <property type="protein sequence ID" value="VFK07121.1"/>
    <property type="molecule type" value="Genomic_DNA"/>
</dbReference>